<protein>
    <submittedName>
        <fullName evidence="2">Uncharacterized protein</fullName>
    </submittedName>
</protein>
<evidence type="ECO:0000313" key="1">
    <source>
        <dbReference type="Proteomes" id="UP000887572"/>
    </source>
</evidence>
<dbReference type="Proteomes" id="UP000887572">
    <property type="component" value="Unplaced"/>
</dbReference>
<evidence type="ECO:0000313" key="2">
    <source>
        <dbReference type="WBParaSite" id="Gr19_v10_g3768.t1"/>
    </source>
</evidence>
<sequence>MEVNHNDSGLRPDELINVKINKTLDAKRDFNVTVNFFYEALQFHKKVGKTVMSMTFIKKNKNGTLSFDSYDNGTKGGKTCYNNTLNLTLASQELDFKIEAIFNKRTNTTGFNVTFNDVYMCAYMDGLPPWAVHYITIETINVELRSAPNITCIPKQRCIRPSNRTDIYVQDGKFVKKDAQLLPLPLDALCAVLVLAILARLMSPEDILCCKLVSRSVYQLISANGTIL</sequence>
<dbReference type="WBParaSite" id="Gr19_v10_g3768.t1">
    <property type="protein sequence ID" value="Gr19_v10_g3768.t1"/>
    <property type="gene ID" value="Gr19_v10_g3768"/>
</dbReference>
<reference evidence="2" key="1">
    <citation type="submission" date="2022-11" db="UniProtKB">
        <authorList>
            <consortium name="WormBaseParasite"/>
        </authorList>
    </citation>
    <scope>IDENTIFICATION</scope>
</reference>
<dbReference type="AlphaFoldDB" id="A0A914HU25"/>
<keyword evidence="1" id="KW-1185">Reference proteome</keyword>
<proteinExistence type="predicted"/>
<organism evidence="1 2">
    <name type="scientific">Globodera rostochiensis</name>
    <name type="common">Golden nematode worm</name>
    <name type="synonym">Heterodera rostochiensis</name>
    <dbReference type="NCBI Taxonomy" id="31243"/>
    <lineage>
        <taxon>Eukaryota</taxon>
        <taxon>Metazoa</taxon>
        <taxon>Ecdysozoa</taxon>
        <taxon>Nematoda</taxon>
        <taxon>Chromadorea</taxon>
        <taxon>Rhabditida</taxon>
        <taxon>Tylenchina</taxon>
        <taxon>Tylenchomorpha</taxon>
        <taxon>Tylenchoidea</taxon>
        <taxon>Heteroderidae</taxon>
        <taxon>Heteroderinae</taxon>
        <taxon>Globodera</taxon>
    </lineage>
</organism>
<accession>A0A914HU25</accession>
<dbReference type="Gene3D" id="2.60.120.200">
    <property type="match status" value="1"/>
</dbReference>
<name>A0A914HU25_GLORO</name>